<evidence type="ECO:0000313" key="3">
    <source>
        <dbReference type="EMBL" id="MPL70646.1"/>
    </source>
</evidence>
<keyword evidence="1 3" id="KW-0560">Oxidoreductase</keyword>
<comment type="caution">
    <text evidence="3">The sequence shown here is derived from an EMBL/GenBank/DDBJ whole genome shotgun (WGS) entry which is preliminary data.</text>
</comment>
<evidence type="ECO:0000259" key="2">
    <source>
        <dbReference type="Pfam" id="PF00248"/>
    </source>
</evidence>
<reference evidence="3" key="1">
    <citation type="submission" date="2019-08" db="EMBL/GenBank/DDBJ databases">
        <authorList>
            <person name="Kucharzyk K."/>
            <person name="Murdoch R.W."/>
            <person name="Higgins S."/>
            <person name="Loffler F."/>
        </authorList>
    </citation>
    <scope>NUCLEOTIDE SEQUENCE</scope>
</reference>
<dbReference type="EMBL" id="VSSQ01000054">
    <property type="protein sequence ID" value="MPL70646.1"/>
    <property type="molecule type" value="Genomic_DNA"/>
</dbReference>
<evidence type="ECO:0000256" key="1">
    <source>
        <dbReference type="ARBA" id="ARBA00023002"/>
    </source>
</evidence>
<dbReference type="InterPro" id="IPR023210">
    <property type="entry name" value="NADP_OxRdtase_dom"/>
</dbReference>
<dbReference type="GO" id="GO:0016491">
    <property type="term" value="F:oxidoreductase activity"/>
    <property type="evidence" value="ECO:0007669"/>
    <property type="project" value="UniProtKB-KW"/>
</dbReference>
<dbReference type="PANTHER" id="PTHR43625">
    <property type="entry name" value="AFLATOXIN B1 ALDEHYDE REDUCTASE"/>
    <property type="match status" value="1"/>
</dbReference>
<dbReference type="Pfam" id="PF00248">
    <property type="entry name" value="Aldo_ket_red"/>
    <property type="match status" value="1"/>
</dbReference>
<dbReference type="InterPro" id="IPR050791">
    <property type="entry name" value="Aldo-Keto_reductase"/>
</dbReference>
<dbReference type="PANTHER" id="PTHR43625:SF40">
    <property type="entry name" value="ALDO-KETO REDUCTASE YAKC [NADP(+)]"/>
    <property type="match status" value="1"/>
</dbReference>
<dbReference type="Gene3D" id="3.20.20.100">
    <property type="entry name" value="NADP-dependent oxidoreductase domain"/>
    <property type="match status" value="1"/>
</dbReference>
<dbReference type="GO" id="GO:0005737">
    <property type="term" value="C:cytoplasm"/>
    <property type="evidence" value="ECO:0007669"/>
    <property type="project" value="TreeGrafter"/>
</dbReference>
<dbReference type="EC" id="1.1.1.-" evidence="3"/>
<proteinExistence type="predicted"/>
<protein>
    <submittedName>
        <fullName evidence="3">Aldo-keto reductase IolS</fullName>
        <ecNumber evidence="3">1.1.1.-</ecNumber>
    </submittedName>
</protein>
<dbReference type="AlphaFoldDB" id="A0A644TUJ3"/>
<gene>
    <name evidence="3" type="primary">iolS_1</name>
    <name evidence="3" type="ORF">SDC9_16405</name>
</gene>
<accession>A0A644TUJ3</accession>
<organism evidence="3">
    <name type="scientific">bioreactor metagenome</name>
    <dbReference type="NCBI Taxonomy" id="1076179"/>
    <lineage>
        <taxon>unclassified sequences</taxon>
        <taxon>metagenomes</taxon>
        <taxon>ecological metagenomes</taxon>
    </lineage>
</organism>
<dbReference type="CDD" id="cd19076">
    <property type="entry name" value="AKR_AKR13A_13D"/>
    <property type="match status" value="1"/>
</dbReference>
<feature type="domain" description="NADP-dependent oxidoreductase" evidence="2">
    <location>
        <begin position="15"/>
        <end position="306"/>
    </location>
</feature>
<dbReference type="InterPro" id="IPR020471">
    <property type="entry name" value="AKR"/>
</dbReference>
<dbReference type="InterPro" id="IPR036812">
    <property type="entry name" value="NAD(P)_OxRdtase_dom_sf"/>
</dbReference>
<name>A0A644TUJ3_9ZZZZ</name>
<sequence length="327" mass="35509">MKQRSLGNTGELVSAIGLGCMGMTGRYGPADEAENIGVLNRALDIGLNFWDTADMYGNGENEKLLAKVLSSRREEVFLATKFAFRPDGSGKMGVDGSPAYARQAIDASLRRLKVEYVDLYYAHRVDPGVPVEETVGAMGELVKAGKVRYVGICEAAAENIRRAHGEYPLAAVQSEYSLLTRGPEESIIPTCLQLGIAFVPYSPLSRGLVTAAMPEPETMAADDFRRSLPRFKGENLERNKKLVEEFAALASSLGCSPAQLALAWVLHQGETLLPIPGTKRLKYLEENAASVDIVLEKETLARIQALLSAHPTAGPRYDPGNLDLVDR</sequence>
<dbReference type="SUPFAM" id="SSF51430">
    <property type="entry name" value="NAD(P)-linked oxidoreductase"/>
    <property type="match status" value="1"/>
</dbReference>
<dbReference type="PRINTS" id="PR00069">
    <property type="entry name" value="ALDKETRDTASE"/>
</dbReference>